<dbReference type="GO" id="GO:0005524">
    <property type="term" value="F:ATP binding"/>
    <property type="evidence" value="ECO:0007669"/>
    <property type="project" value="UniProtKB-KW"/>
</dbReference>
<keyword evidence="2" id="KW-0067">ATP-binding</keyword>
<sequence length="370" mass="42894">MKKYIWQNPKWPHFIWKAEELIFLLSEARKLQGQLIAQADLLRLKDQASLMAEEALNTSAIEGEKLDIQSLRSSIAKRLHLNSKKTQTIHSEQTDGIVEVLIDATSNYDKNLSLDRINKWHLELLGHSKNFKELEIGSIRTSNEPMQVISGSFEKAIIHFEAPPAMLLSKELKTFIEWWHQDQKIDGILRAGIAHLWFVTIHPYDDGNGRISRALTEMALAQDEKTGRRLYSISTQILKERSQYYKILEQTQKSDMDITRWLQWFLEILIKAFTQSQSLIKKSHYLSMFWHKAETEALNERQRKVLKKMLESEPEGFLGGMTNKKYVSITGTSRESAKRDLSELESKGLLNLEGKGRSVRYHLAVHHKLK</sequence>
<gene>
    <name evidence="5" type="ORF">AZI86_02600</name>
</gene>
<keyword evidence="6" id="KW-1185">Reference proteome</keyword>
<feature type="site" description="Important for autoinhibition of adenylyltransferase activity" evidence="3">
    <location>
        <position position="62"/>
    </location>
</feature>
<feature type="domain" description="Fido" evidence="4">
    <location>
        <begin position="112"/>
        <end position="267"/>
    </location>
</feature>
<accession>A0A150WNN4</accession>
<evidence type="ECO:0000313" key="5">
    <source>
        <dbReference type="EMBL" id="KYG65976.1"/>
    </source>
</evidence>
<name>A0A150WNN4_BDEBC</name>
<feature type="binding site" evidence="2">
    <location>
        <begin position="244"/>
        <end position="245"/>
    </location>
    <ligand>
        <name>ATP</name>
        <dbReference type="ChEBI" id="CHEBI:30616"/>
    </ligand>
</feature>
<evidence type="ECO:0000256" key="3">
    <source>
        <dbReference type="PIRSR" id="PIRSR640198-3"/>
    </source>
</evidence>
<dbReference type="InterPro" id="IPR025230">
    <property type="entry name" value="DUF4172"/>
</dbReference>
<evidence type="ECO:0000259" key="4">
    <source>
        <dbReference type="PROSITE" id="PS51459"/>
    </source>
</evidence>
<proteinExistence type="predicted"/>
<organism evidence="5 6">
    <name type="scientific">Bdellovibrio bacteriovorus</name>
    <dbReference type="NCBI Taxonomy" id="959"/>
    <lineage>
        <taxon>Bacteria</taxon>
        <taxon>Pseudomonadati</taxon>
        <taxon>Bdellovibrionota</taxon>
        <taxon>Bdellovibrionia</taxon>
        <taxon>Bdellovibrionales</taxon>
        <taxon>Pseudobdellovibrionaceae</taxon>
        <taxon>Bdellovibrio</taxon>
    </lineage>
</organism>
<dbReference type="PANTHER" id="PTHR13504">
    <property type="entry name" value="FIDO DOMAIN-CONTAINING PROTEIN DDB_G0283145"/>
    <property type="match status" value="1"/>
</dbReference>
<dbReference type="InterPro" id="IPR003812">
    <property type="entry name" value="Fido"/>
</dbReference>
<dbReference type="Pfam" id="PF13776">
    <property type="entry name" value="DUF4172"/>
    <property type="match status" value="1"/>
</dbReference>
<dbReference type="InterPro" id="IPR040198">
    <property type="entry name" value="Fido_containing"/>
</dbReference>
<dbReference type="PANTHER" id="PTHR13504:SF33">
    <property type="entry name" value="FIC FAMILY PROTEIN"/>
    <property type="match status" value="1"/>
</dbReference>
<dbReference type="EMBL" id="LUKE01000001">
    <property type="protein sequence ID" value="KYG65976.1"/>
    <property type="molecule type" value="Genomic_DNA"/>
</dbReference>
<dbReference type="PROSITE" id="PS51459">
    <property type="entry name" value="FIDO"/>
    <property type="match status" value="1"/>
</dbReference>
<dbReference type="InterPro" id="IPR036388">
    <property type="entry name" value="WH-like_DNA-bd_sf"/>
</dbReference>
<dbReference type="Pfam" id="PF02661">
    <property type="entry name" value="Fic"/>
    <property type="match status" value="1"/>
</dbReference>
<dbReference type="Proteomes" id="UP000075320">
    <property type="component" value="Unassembled WGS sequence"/>
</dbReference>
<dbReference type="Gene3D" id="1.10.3290.10">
    <property type="entry name" value="Fido-like domain"/>
    <property type="match status" value="1"/>
</dbReference>
<protein>
    <recommendedName>
        <fullName evidence="4">Fido domain-containing protein</fullName>
    </recommendedName>
</protein>
<keyword evidence="2" id="KW-0547">Nucleotide-binding</keyword>
<evidence type="ECO:0000313" key="6">
    <source>
        <dbReference type="Proteomes" id="UP000075320"/>
    </source>
</evidence>
<feature type="binding site" evidence="2">
    <location>
        <begin position="206"/>
        <end position="213"/>
    </location>
    <ligand>
        <name>ATP</name>
        <dbReference type="ChEBI" id="CHEBI:30616"/>
    </ligand>
</feature>
<reference evidence="5 6" key="1">
    <citation type="submission" date="2016-03" db="EMBL/GenBank/DDBJ databases">
        <authorList>
            <person name="Ploux O."/>
        </authorList>
    </citation>
    <scope>NUCLEOTIDE SEQUENCE [LARGE SCALE GENOMIC DNA]</scope>
    <source>
        <strain evidence="5 6">R0</strain>
    </source>
</reference>
<dbReference type="AlphaFoldDB" id="A0A150WNN4"/>
<feature type="active site" evidence="1">
    <location>
        <position position="202"/>
    </location>
</feature>
<evidence type="ECO:0000256" key="2">
    <source>
        <dbReference type="PIRSR" id="PIRSR640198-2"/>
    </source>
</evidence>
<evidence type="ECO:0000256" key="1">
    <source>
        <dbReference type="PIRSR" id="PIRSR640198-1"/>
    </source>
</evidence>
<dbReference type="SUPFAM" id="SSF140931">
    <property type="entry name" value="Fic-like"/>
    <property type="match status" value="1"/>
</dbReference>
<dbReference type="InterPro" id="IPR036597">
    <property type="entry name" value="Fido-like_dom_sf"/>
</dbReference>
<comment type="caution">
    <text evidence="5">The sequence shown here is derived from an EMBL/GenBank/DDBJ whole genome shotgun (WGS) entry which is preliminary data.</text>
</comment>
<dbReference type="Gene3D" id="1.10.10.10">
    <property type="entry name" value="Winged helix-like DNA-binding domain superfamily/Winged helix DNA-binding domain"/>
    <property type="match status" value="1"/>
</dbReference>